<dbReference type="Proteomes" id="UP000095284">
    <property type="component" value="Unplaced"/>
</dbReference>
<protein>
    <submittedName>
        <fullName evidence="9">VEFS-Box domain-containing protein</fullName>
    </submittedName>
</protein>
<evidence type="ECO:0000313" key="8">
    <source>
        <dbReference type="Proteomes" id="UP000095284"/>
    </source>
</evidence>
<name>A0A1I7S759_BURXY</name>
<evidence type="ECO:0000256" key="5">
    <source>
        <dbReference type="ARBA" id="ARBA00023015"/>
    </source>
</evidence>
<dbReference type="InterPro" id="IPR019135">
    <property type="entry name" value="Polycomb_protein_VEFS-Box"/>
</dbReference>
<dbReference type="AlphaFoldDB" id="A0A1I7S759"/>
<dbReference type="WBParaSite" id="BXY_0884800.1">
    <property type="protein sequence ID" value="BXY_0884800.1"/>
    <property type="gene ID" value="BXY_0884800"/>
</dbReference>
<dbReference type="GO" id="GO:0008270">
    <property type="term" value="F:zinc ion binding"/>
    <property type="evidence" value="ECO:0007669"/>
    <property type="project" value="UniProtKB-KW"/>
</dbReference>
<evidence type="ECO:0000259" key="7">
    <source>
        <dbReference type="Pfam" id="PF09733"/>
    </source>
</evidence>
<keyword evidence="6" id="KW-0804">Transcription</keyword>
<evidence type="ECO:0000256" key="2">
    <source>
        <dbReference type="ARBA" id="ARBA00022723"/>
    </source>
</evidence>
<evidence type="ECO:0000256" key="6">
    <source>
        <dbReference type="ARBA" id="ARBA00023163"/>
    </source>
</evidence>
<keyword evidence="5" id="KW-0805">Transcription regulation</keyword>
<evidence type="ECO:0000256" key="1">
    <source>
        <dbReference type="ARBA" id="ARBA00007416"/>
    </source>
</evidence>
<comment type="similarity">
    <text evidence="1">Belongs to the VEFS (VRN2-EMF2-FIS2-SU(Z)12) family.</text>
</comment>
<proteinExistence type="inferred from homology"/>
<evidence type="ECO:0000256" key="4">
    <source>
        <dbReference type="ARBA" id="ARBA00022833"/>
    </source>
</evidence>
<keyword evidence="4" id="KW-0862">Zinc</keyword>
<keyword evidence="2" id="KW-0479">Metal-binding</keyword>
<keyword evidence="3" id="KW-0863">Zinc-finger</keyword>
<dbReference type="Pfam" id="PF09733">
    <property type="entry name" value="VEFS-Box"/>
    <property type="match status" value="1"/>
</dbReference>
<accession>A0A1I7S759</accession>
<reference evidence="9" key="1">
    <citation type="submission" date="2016-11" db="UniProtKB">
        <authorList>
            <consortium name="WormBaseParasite"/>
        </authorList>
    </citation>
    <scope>IDENTIFICATION</scope>
</reference>
<evidence type="ECO:0000313" key="9">
    <source>
        <dbReference type="WBParaSite" id="BXY_0884800.1"/>
    </source>
</evidence>
<evidence type="ECO:0000256" key="3">
    <source>
        <dbReference type="ARBA" id="ARBA00022771"/>
    </source>
</evidence>
<organism evidence="8 9">
    <name type="scientific">Bursaphelenchus xylophilus</name>
    <name type="common">Pinewood nematode worm</name>
    <name type="synonym">Aphelenchoides xylophilus</name>
    <dbReference type="NCBI Taxonomy" id="6326"/>
    <lineage>
        <taxon>Eukaryota</taxon>
        <taxon>Metazoa</taxon>
        <taxon>Ecdysozoa</taxon>
        <taxon>Nematoda</taxon>
        <taxon>Chromadorea</taxon>
        <taxon>Rhabditida</taxon>
        <taxon>Tylenchina</taxon>
        <taxon>Tylenchomorpha</taxon>
        <taxon>Aphelenchoidea</taxon>
        <taxon>Aphelenchoididae</taxon>
        <taxon>Bursaphelenchus</taxon>
    </lineage>
</organism>
<sequence>MRIKSKPSKTTVLRTTVLSNKNEESLLLKREKSLVLDCSSLLQLRDLYCKLYAGGIPYPAFVRRRFGQKRKANHIGIDAWAQDCKDQLRHQYKEKFLVHEDKVQETGEYFYLDIFEPILPLIPDHLYMEFCPFTVCVFKDGTYEVTRLPSFFRWTNQKRECQMYSQELFVRSKPCGGDMFLVLKGVAFNMEKTFHVNGLRKLAELNPAGSNCNLKLVTLPRSIIINLEEGVKCMDTTKLSPTEILECGQKWNARDRRGEALNYLVMELSNEDHIVFKLSRGRVDQVKSINAVNKVAVSRYFFFSGQKEVSPSSSSASSGYSSLSDSSACNDRASLTVECDVKNSCVICGAVFPSATDLFFHLEFRYPKLSFGYDHLNPSEVTIKLNPSRITDSTAGETVNLSRKNVVAERSRFFAKVGLDMKKSRKRKNFNTVTKYNLPFNMPSYHCLPGDLYGVETPTQYLNTLNARRITEFGDVNAEEKDMMMKWNAFVNKRENRVVSEKTGSQLMRAFTRQHSSELLSSRGVLQFLSHCSVKYMRHEVNNEAIKDCLLHIVEEYEASGKKNTAISRSCNANRSRKIKSPNKNIRPAV</sequence>
<feature type="domain" description="Polycomb protein VEFS-Box" evidence="7">
    <location>
        <begin position="461"/>
        <end position="531"/>
    </location>
</feature>